<dbReference type="InterPro" id="IPR002495">
    <property type="entry name" value="Glyco_trans_8"/>
</dbReference>
<dbReference type="Pfam" id="PF01501">
    <property type="entry name" value="Glyco_transf_8"/>
    <property type="match status" value="1"/>
</dbReference>
<evidence type="ECO:0000313" key="11">
    <source>
        <dbReference type="Proteomes" id="UP001154078"/>
    </source>
</evidence>
<keyword evidence="11" id="KW-1185">Reference proteome</keyword>
<evidence type="ECO:0000256" key="7">
    <source>
        <dbReference type="ARBA" id="ARBA00023034"/>
    </source>
</evidence>
<dbReference type="OrthoDB" id="411524at2759"/>
<dbReference type="GO" id="GO:0035269">
    <property type="term" value="P:protein O-linked glycosylation via mannose"/>
    <property type="evidence" value="ECO:0007669"/>
    <property type="project" value="UniProtKB-ARBA"/>
</dbReference>
<evidence type="ECO:0000256" key="5">
    <source>
        <dbReference type="ARBA" id="ARBA00022968"/>
    </source>
</evidence>
<dbReference type="Pfam" id="PF13896">
    <property type="entry name" value="Glyco_transf_49"/>
    <property type="match status" value="2"/>
</dbReference>
<comment type="subcellular location">
    <subcellularLocation>
        <location evidence="1">Golgi apparatus membrane</location>
        <topology evidence="1">Single-pass type II membrane protein</topology>
    </subcellularLocation>
</comment>
<gene>
    <name evidence="10" type="ORF">MELIAE_LOCUS10373</name>
</gene>
<reference evidence="10" key="1">
    <citation type="submission" date="2021-12" db="EMBL/GenBank/DDBJ databases">
        <authorList>
            <person name="King R."/>
        </authorList>
    </citation>
    <scope>NUCLEOTIDE SEQUENCE</scope>
</reference>
<keyword evidence="5" id="KW-0735">Signal-anchor</keyword>
<protein>
    <submittedName>
        <fullName evidence="10">Uncharacterized protein</fullName>
    </submittedName>
</protein>
<dbReference type="AlphaFoldDB" id="A0A9P0BCP4"/>
<keyword evidence="3" id="KW-0808">Transferase</keyword>
<dbReference type="Proteomes" id="UP001154078">
    <property type="component" value="Chromosome 7"/>
</dbReference>
<dbReference type="EMBL" id="OV121138">
    <property type="protein sequence ID" value="CAH0560647.1"/>
    <property type="molecule type" value="Genomic_DNA"/>
</dbReference>
<dbReference type="PANTHER" id="PTHR12270:SF25">
    <property type="entry name" value="GLYCOSYLTRANSFERASE-LIKE PROTEIN LARGE"/>
    <property type="match status" value="1"/>
</dbReference>
<evidence type="ECO:0000256" key="6">
    <source>
        <dbReference type="ARBA" id="ARBA00022989"/>
    </source>
</evidence>
<evidence type="ECO:0000313" key="10">
    <source>
        <dbReference type="EMBL" id="CAH0560647.1"/>
    </source>
</evidence>
<keyword evidence="8" id="KW-0472">Membrane</keyword>
<evidence type="ECO:0000256" key="2">
    <source>
        <dbReference type="ARBA" id="ARBA00022676"/>
    </source>
</evidence>
<dbReference type="SUPFAM" id="SSF53448">
    <property type="entry name" value="Nucleotide-diphospho-sugar transferases"/>
    <property type="match status" value="1"/>
</dbReference>
<evidence type="ECO:0000256" key="1">
    <source>
        <dbReference type="ARBA" id="ARBA00004323"/>
    </source>
</evidence>
<keyword evidence="9" id="KW-0325">Glycoprotein</keyword>
<evidence type="ECO:0000256" key="9">
    <source>
        <dbReference type="ARBA" id="ARBA00023180"/>
    </source>
</evidence>
<dbReference type="GO" id="GO:0000139">
    <property type="term" value="C:Golgi membrane"/>
    <property type="evidence" value="ECO:0007669"/>
    <property type="project" value="UniProtKB-SubCell"/>
</dbReference>
<keyword evidence="2" id="KW-0328">Glycosyltransferase</keyword>
<dbReference type="FunFam" id="3.90.550.10:FF:000229">
    <property type="entry name" value="Glycosyltransferase-like protein LARGE"/>
    <property type="match status" value="1"/>
</dbReference>
<name>A0A9P0BCP4_BRAAE</name>
<organism evidence="10 11">
    <name type="scientific">Brassicogethes aeneus</name>
    <name type="common">Rape pollen beetle</name>
    <name type="synonym">Meligethes aeneus</name>
    <dbReference type="NCBI Taxonomy" id="1431903"/>
    <lineage>
        <taxon>Eukaryota</taxon>
        <taxon>Metazoa</taxon>
        <taxon>Ecdysozoa</taxon>
        <taxon>Arthropoda</taxon>
        <taxon>Hexapoda</taxon>
        <taxon>Insecta</taxon>
        <taxon>Pterygota</taxon>
        <taxon>Neoptera</taxon>
        <taxon>Endopterygota</taxon>
        <taxon>Coleoptera</taxon>
        <taxon>Polyphaga</taxon>
        <taxon>Cucujiformia</taxon>
        <taxon>Nitidulidae</taxon>
        <taxon>Meligethinae</taxon>
        <taxon>Brassicogethes</taxon>
    </lineage>
</organism>
<evidence type="ECO:0000256" key="4">
    <source>
        <dbReference type="ARBA" id="ARBA00022692"/>
    </source>
</evidence>
<dbReference type="GO" id="GO:0042285">
    <property type="term" value="F:xylosyltransferase activity"/>
    <property type="evidence" value="ECO:0007669"/>
    <property type="project" value="TreeGrafter"/>
</dbReference>
<evidence type="ECO:0000256" key="8">
    <source>
        <dbReference type="ARBA" id="ARBA00023136"/>
    </source>
</evidence>
<dbReference type="InterPro" id="IPR051292">
    <property type="entry name" value="Xyl/GlcA_transferase"/>
</dbReference>
<keyword evidence="7" id="KW-0333">Golgi apparatus</keyword>
<keyword evidence="4" id="KW-0812">Transmembrane</keyword>
<evidence type="ECO:0000256" key="3">
    <source>
        <dbReference type="ARBA" id="ARBA00022679"/>
    </source>
</evidence>
<accession>A0A9P0BCP4</accession>
<dbReference type="GO" id="GO:0015020">
    <property type="term" value="F:glucuronosyltransferase activity"/>
    <property type="evidence" value="ECO:0007669"/>
    <property type="project" value="TreeGrafter"/>
</dbReference>
<sequence length="648" mass="76128">MRPKSQKSYSPTTRFINKLVKTEESIQDKFILKEPFNDKPSNYCNIIHIGIVCSGYKNTVFFHNLLKSIFFHRVNPIYLHIITDKNTEYLLNTLLVTWDLPQVNFIFYDLSNFVHEVKWVPNSHYSGVYGMLKILFPKLVPYNVKKMLVFDTDLTVNSDINELWKLFKNFNNKQAIGMVENESDFYLNGDVWPAIGKGYNSGVLMYHLERLRKIGWNKLWPEVTKKAASGHGTARLADQDVINAVLKERPELLYEIVHWNSPKKLNVVNPDREYFKSLADTYMEYNGNLLRKQLLNCDNQTKSILIESQSTCDKFRRASETKWRTLLYFMPYDYKTLEYDVTLVAQCSFDRLVVFEEIANYWPGPMSITFYLSDAELIRASDFILHSEILMKRKNIAYHVVFKDGDFYPINILRNTGLSNVDTPFVFLTDIDFIPVSKLYSAIKDYLKETKKLINEALIIPAFELSYFADSIPRNKSKLIELWEKGRVNPFLEKIWPSGHSPTNFPAWQNAEEPYNVKWDHDFEPYIVVRSNVTQYDKRFVGFGWNKVSHIMELEAQGYTFTVLPNVFIVHKPHSPSSDMISFRTSPQYRLCLHFLKDEVIQSLNKRYGKNFELKNVTITFPPMKRRKRNYDYIQTTAETNTDYPYVV</sequence>
<proteinExistence type="predicted"/>
<dbReference type="FunFam" id="3.90.550.10:FF:000016">
    <property type="entry name" value="LARGE xylosyl- and glucuronyltransferase 2"/>
    <property type="match status" value="1"/>
</dbReference>
<dbReference type="Gene3D" id="3.90.550.10">
    <property type="entry name" value="Spore Coat Polysaccharide Biosynthesis Protein SpsA, Chain A"/>
    <property type="match status" value="1"/>
</dbReference>
<dbReference type="PANTHER" id="PTHR12270">
    <property type="entry name" value="GLYCOSYLTRANSFERASE-RELATED"/>
    <property type="match status" value="1"/>
</dbReference>
<dbReference type="InterPro" id="IPR029044">
    <property type="entry name" value="Nucleotide-diphossugar_trans"/>
</dbReference>
<keyword evidence="6" id="KW-1133">Transmembrane helix</keyword>